<name>A0A9P0K5V8_ACAOB</name>
<proteinExistence type="predicted"/>
<gene>
    <name evidence="1" type="ORF">ACAOBT_LOCUS6955</name>
</gene>
<dbReference type="AlphaFoldDB" id="A0A9P0K5V8"/>
<keyword evidence="2" id="KW-1185">Reference proteome</keyword>
<dbReference type="EMBL" id="CAKOFQ010006735">
    <property type="protein sequence ID" value="CAH1966657.1"/>
    <property type="molecule type" value="Genomic_DNA"/>
</dbReference>
<protein>
    <submittedName>
        <fullName evidence="1">Uncharacterized protein</fullName>
    </submittedName>
</protein>
<evidence type="ECO:0000313" key="1">
    <source>
        <dbReference type="EMBL" id="CAH1966657.1"/>
    </source>
</evidence>
<evidence type="ECO:0000313" key="2">
    <source>
        <dbReference type="Proteomes" id="UP001152888"/>
    </source>
</evidence>
<comment type="caution">
    <text evidence="1">The sequence shown here is derived from an EMBL/GenBank/DDBJ whole genome shotgun (WGS) entry which is preliminary data.</text>
</comment>
<reference evidence="1" key="1">
    <citation type="submission" date="2022-03" db="EMBL/GenBank/DDBJ databases">
        <authorList>
            <person name="Sayadi A."/>
        </authorList>
    </citation>
    <scope>NUCLEOTIDE SEQUENCE</scope>
</reference>
<accession>A0A9P0K5V8</accession>
<organism evidence="1 2">
    <name type="scientific">Acanthoscelides obtectus</name>
    <name type="common">Bean weevil</name>
    <name type="synonym">Bruchus obtectus</name>
    <dbReference type="NCBI Taxonomy" id="200917"/>
    <lineage>
        <taxon>Eukaryota</taxon>
        <taxon>Metazoa</taxon>
        <taxon>Ecdysozoa</taxon>
        <taxon>Arthropoda</taxon>
        <taxon>Hexapoda</taxon>
        <taxon>Insecta</taxon>
        <taxon>Pterygota</taxon>
        <taxon>Neoptera</taxon>
        <taxon>Endopterygota</taxon>
        <taxon>Coleoptera</taxon>
        <taxon>Polyphaga</taxon>
        <taxon>Cucujiformia</taxon>
        <taxon>Chrysomeloidea</taxon>
        <taxon>Chrysomelidae</taxon>
        <taxon>Bruchinae</taxon>
        <taxon>Bruchini</taxon>
        <taxon>Acanthoscelides</taxon>
    </lineage>
</organism>
<sequence length="84" mass="9694">MPYIILQPYHVSSGESVKKLLAKTRQDHFIPDIPRRKLHVKRLRVSTSCRVCHAPNDNESVALNTLAISVMMNNDVRDQRLRQS</sequence>
<dbReference type="Proteomes" id="UP001152888">
    <property type="component" value="Unassembled WGS sequence"/>
</dbReference>